<dbReference type="SUPFAM" id="SSF53300">
    <property type="entry name" value="vWA-like"/>
    <property type="match status" value="1"/>
</dbReference>
<feature type="compositionally biased region" description="Low complexity" evidence="1">
    <location>
        <begin position="22"/>
        <end position="36"/>
    </location>
</feature>
<dbReference type="InterPro" id="IPR002035">
    <property type="entry name" value="VWF_A"/>
</dbReference>
<dbReference type="STRING" id="1257118.L8GND4"/>
<dbReference type="AlphaFoldDB" id="L8GND4"/>
<dbReference type="VEuPathDB" id="AmoebaDB:ACA1_313720"/>
<name>L8GND4_ACACF</name>
<evidence type="ECO:0000313" key="4">
    <source>
        <dbReference type="Proteomes" id="UP000011083"/>
    </source>
</evidence>
<accession>L8GND4</accession>
<sequence>MNNTGKSEEDTKGKAKEEAKEAASATPQASSSSSSQPKRHFTLLIDKSGSMTTRDCPNGRSRWELAKDAAKAFAQVCCTFDADHTVDVFFFGSRGKDEHMAVRSGSDIEARFARGPTEGTYLAGCLQKAIELVPYDQLHTIMVITDGEASDKGPLEKVLVEASHKIARDECLAISFIQVGQDKGARRFLKMLDDDLTGCKFDIVDTKACRDSHSTAPPHTPHSERSGLTGCFHQSCDEVAQIGLIETLRQAITD</sequence>
<dbReference type="Gene3D" id="3.40.50.410">
    <property type="entry name" value="von Willebrand factor, type A domain"/>
    <property type="match status" value="1"/>
</dbReference>
<dbReference type="PANTHER" id="PTHR34706">
    <property type="entry name" value="SLR1338 PROTEIN"/>
    <property type="match status" value="1"/>
</dbReference>
<dbReference type="RefSeq" id="XP_004336271.1">
    <property type="nucleotide sequence ID" value="XM_004336223.1"/>
</dbReference>
<dbReference type="PANTHER" id="PTHR34706:SF1">
    <property type="entry name" value="VWFA DOMAIN-CONTAINING PROTEIN"/>
    <property type="match status" value="1"/>
</dbReference>
<evidence type="ECO:0000256" key="1">
    <source>
        <dbReference type="SAM" id="MobiDB-lite"/>
    </source>
</evidence>
<proteinExistence type="predicted"/>
<dbReference type="InterPro" id="IPR036465">
    <property type="entry name" value="vWFA_dom_sf"/>
</dbReference>
<keyword evidence="4" id="KW-1185">Reference proteome</keyword>
<dbReference type="OrthoDB" id="2142040at2759"/>
<feature type="domain" description="VWFA" evidence="2">
    <location>
        <begin position="38"/>
        <end position="209"/>
    </location>
</feature>
<organism evidence="3 4">
    <name type="scientific">Acanthamoeba castellanii (strain ATCC 30010 / Neff)</name>
    <dbReference type="NCBI Taxonomy" id="1257118"/>
    <lineage>
        <taxon>Eukaryota</taxon>
        <taxon>Amoebozoa</taxon>
        <taxon>Discosea</taxon>
        <taxon>Longamoebia</taxon>
        <taxon>Centramoebida</taxon>
        <taxon>Acanthamoebidae</taxon>
        <taxon>Acanthamoeba</taxon>
    </lineage>
</organism>
<evidence type="ECO:0000313" key="3">
    <source>
        <dbReference type="EMBL" id="ELR14258.1"/>
    </source>
</evidence>
<dbReference type="Pfam" id="PF13519">
    <property type="entry name" value="VWA_2"/>
    <property type="match status" value="1"/>
</dbReference>
<dbReference type="EMBL" id="KB008061">
    <property type="protein sequence ID" value="ELR14258.1"/>
    <property type="molecule type" value="Genomic_DNA"/>
</dbReference>
<dbReference type="KEGG" id="acan:ACA1_313720"/>
<reference evidence="3 4" key="1">
    <citation type="journal article" date="2013" name="Genome Biol.">
        <title>Genome of Acanthamoeba castellanii highlights extensive lateral gene transfer and early evolution of tyrosine kinase signaling.</title>
        <authorList>
            <person name="Clarke M."/>
            <person name="Lohan A.J."/>
            <person name="Liu B."/>
            <person name="Lagkouvardos I."/>
            <person name="Roy S."/>
            <person name="Zafar N."/>
            <person name="Bertelli C."/>
            <person name="Schilde C."/>
            <person name="Kianianmomeni A."/>
            <person name="Burglin T.R."/>
            <person name="Frech C."/>
            <person name="Turcotte B."/>
            <person name="Kopec K.O."/>
            <person name="Synnott J.M."/>
            <person name="Choo C."/>
            <person name="Paponov I."/>
            <person name="Finkler A."/>
            <person name="Soon Heng Tan C."/>
            <person name="Hutchins A.P."/>
            <person name="Weinmeier T."/>
            <person name="Rattei T."/>
            <person name="Chu J.S."/>
            <person name="Gimenez G."/>
            <person name="Irimia M."/>
            <person name="Rigden D.J."/>
            <person name="Fitzpatrick D.A."/>
            <person name="Lorenzo-Morales J."/>
            <person name="Bateman A."/>
            <person name="Chiu C.H."/>
            <person name="Tang P."/>
            <person name="Hegemann P."/>
            <person name="Fromm H."/>
            <person name="Raoult D."/>
            <person name="Greub G."/>
            <person name="Miranda-Saavedra D."/>
            <person name="Chen N."/>
            <person name="Nash P."/>
            <person name="Ginger M.L."/>
            <person name="Horn M."/>
            <person name="Schaap P."/>
            <person name="Caler L."/>
            <person name="Loftus B."/>
        </authorList>
    </citation>
    <scope>NUCLEOTIDE SEQUENCE [LARGE SCALE GENOMIC DNA]</scope>
    <source>
        <strain evidence="3 4">Neff</strain>
    </source>
</reference>
<dbReference type="SMART" id="SM00327">
    <property type="entry name" value="VWA"/>
    <property type="match status" value="1"/>
</dbReference>
<protein>
    <submittedName>
        <fullName evidence="3">von Willebrand factor, type A, putative</fullName>
    </submittedName>
</protein>
<dbReference type="Proteomes" id="UP000011083">
    <property type="component" value="Unassembled WGS sequence"/>
</dbReference>
<feature type="region of interest" description="Disordered" evidence="1">
    <location>
        <begin position="1"/>
        <end position="39"/>
    </location>
</feature>
<gene>
    <name evidence="3" type="ORF">ACA1_313720</name>
</gene>
<evidence type="ECO:0000259" key="2">
    <source>
        <dbReference type="SMART" id="SM00327"/>
    </source>
</evidence>
<dbReference type="GeneID" id="14914838"/>
<feature type="compositionally biased region" description="Basic and acidic residues" evidence="1">
    <location>
        <begin position="1"/>
        <end position="21"/>
    </location>
</feature>
<dbReference type="OMA" id="LHTIMVI"/>